<dbReference type="EMBL" id="QMQB01000085">
    <property type="protein sequence ID" value="RLE13509.1"/>
    <property type="molecule type" value="Genomic_DNA"/>
</dbReference>
<sequence length="411" mass="47026">MIDREKMQVFITANSPGELYGWAYPIIKELKKRKEPSFITLVLTPCQYASGTEYEVVKSWSEVHQVVKPKEYIKYILFGRHSFDIKKNEPGVVVFAGGDPLHAVLLSQRLKLPAVAYLSRPRWKSRFKNFMVKNAEEKKKLENKINHHKITIVGDLFLDSCRIRMQGRDSFGNLNFSQPAILFLPGSRPVEINYMVPFYIKIIPLIKEKFPQIKFIMLISPFVSEQSLLKILKKEKTVQSYTVKNPAEWEVIISSCIKLTVVKKPIFELPVNFYLALTIPGTNNMELAYLGIPMIVILPLNKAELIPLDGILGLISPRFPFFKLIKRKIIFSYNKKIRFVALPNIKAEKKIVPEIRGVIKPEDVAEKAVELLKNPEKLKEISLSLKNLTREGGAASKIVNVIFDTVDSIKD</sequence>
<protein>
    <submittedName>
        <fullName evidence="1">Uncharacterized protein</fullName>
    </submittedName>
</protein>
<organism evidence="1 2">
    <name type="scientific">Aerophobetes bacterium</name>
    <dbReference type="NCBI Taxonomy" id="2030807"/>
    <lineage>
        <taxon>Bacteria</taxon>
        <taxon>Candidatus Aerophobota</taxon>
    </lineage>
</organism>
<evidence type="ECO:0000313" key="2">
    <source>
        <dbReference type="Proteomes" id="UP000267654"/>
    </source>
</evidence>
<dbReference type="GO" id="GO:0008915">
    <property type="term" value="F:lipid-A-disaccharide synthase activity"/>
    <property type="evidence" value="ECO:0007669"/>
    <property type="project" value="InterPro"/>
</dbReference>
<gene>
    <name evidence="1" type="ORF">DRI96_02875</name>
</gene>
<dbReference type="AlphaFoldDB" id="A0A662DHB7"/>
<reference evidence="1 2" key="1">
    <citation type="submission" date="2018-06" db="EMBL/GenBank/DDBJ databases">
        <title>Extensive metabolic versatility and redundancy in microbially diverse, dynamic hydrothermal sediments.</title>
        <authorList>
            <person name="Dombrowski N."/>
            <person name="Teske A."/>
            <person name="Baker B.J."/>
        </authorList>
    </citation>
    <scope>NUCLEOTIDE SEQUENCE [LARGE SCALE GENOMIC DNA]</scope>
    <source>
        <strain evidence="1">B19_G9</strain>
    </source>
</reference>
<dbReference type="GO" id="GO:0005543">
    <property type="term" value="F:phospholipid binding"/>
    <property type="evidence" value="ECO:0007669"/>
    <property type="project" value="TreeGrafter"/>
</dbReference>
<dbReference type="Proteomes" id="UP000267654">
    <property type="component" value="Unassembled WGS sequence"/>
</dbReference>
<dbReference type="GO" id="GO:0009245">
    <property type="term" value="P:lipid A biosynthetic process"/>
    <property type="evidence" value="ECO:0007669"/>
    <property type="project" value="InterPro"/>
</dbReference>
<dbReference type="InterPro" id="IPR003835">
    <property type="entry name" value="Glyco_trans_19"/>
</dbReference>
<dbReference type="PANTHER" id="PTHR30372:SF6">
    <property type="entry name" value="LIPID-A-DISACCHARIDE SYNTHASE"/>
    <property type="match status" value="1"/>
</dbReference>
<dbReference type="PANTHER" id="PTHR30372">
    <property type="entry name" value="LIPID-A-DISACCHARIDE SYNTHASE"/>
    <property type="match status" value="1"/>
</dbReference>
<dbReference type="SUPFAM" id="SSF53756">
    <property type="entry name" value="UDP-Glycosyltransferase/glycogen phosphorylase"/>
    <property type="match status" value="1"/>
</dbReference>
<comment type="caution">
    <text evidence="1">The sequence shown here is derived from an EMBL/GenBank/DDBJ whole genome shotgun (WGS) entry which is preliminary data.</text>
</comment>
<accession>A0A662DHB7</accession>
<dbReference type="Pfam" id="PF02684">
    <property type="entry name" value="LpxB"/>
    <property type="match status" value="1"/>
</dbReference>
<proteinExistence type="predicted"/>
<evidence type="ECO:0000313" key="1">
    <source>
        <dbReference type="EMBL" id="RLE13509.1"/>
    </source>
</evidence>
<name>A0A662DHB7_UNCAE</name>
<dbReference type="GO" id="GO:0016020">
    <property type="term" value="C:membrane"/>
    <property type="evidence" value="ECO:0007669"/>
    <property type="project" value="GOC"/>
</dbReference>